<dbReference type="EMBL" id="CCBP010000021">
    <property type="protein sequence ID" value="CDO68571.1"/>
    <property type="molecule type" value="Genomic_DNA"/>
</dbReference>
<reference evidence="2" key="1">
    <citation type="submission" date="2014-01" db="EMBL/GenBank/DDBJ databases">
        <title>The genome of the white-rot fungus Pycnoporus cinnabarinus: a basidiomycete model with a versatile arsenal for lignocellulosic biomass breakdown.</title>
        <authorList>
            <person name="Levasseur A."/>
            <person name="Lomascolo A."/>
            <person name="Ruiz-Duenas F.J."/>
            <person name="Uzan E."/>
            <person name="Piumi F."/>
            <person name="Kues U."/>
            <person name="Ram A.F.J."/>
            <person name="Murat C."/>
            <person name="Haon M."/>
            <person name="Benoit I."/>
            <person name="Arfi Y."/>
            <person name="Chevret D."/>
            <person name="Drula E."/>
            <person name="Kwon M.J."/>
            <person name="Gouret P."/>
            <person name="Lesage-Meessen L."/>
            <person name="Lombard V."/>
            <person name="Mariette J."/>
            <person name="Noirot C."/>
            <person name="Park J."/>
            <person name="Patyshakuliyeva A."/>
            <person name="Wieneger R.A.B."/>
            <person name="Wosten H.A.B."/>
            <person name="Martin F."/>
            <person name="Coutinho P.M."/>
            <person name="de Vries R."/>
            <person name="Martinez A.T."/>
            <person name="Klopp C."/>
            <person name="Pontarotti P."/>
            <person name="Henrissat B."/>
            <person name="Record E."/>
        </authorList>
    </citation>
    <scope>NUCLEOTIDE SEQUENCE [LARGE SCALE GENOMIC DNA]</scope>
    <source>
        <strain evidence="2">BRFM137</strain>
    </source>
</reference>
<dbReference type="InterPro" id="IPR046496">
    <property type="entry name" value="DUF6589"/>
</dbReference>
<keyword evidence="3" id="KW-1185">Reference proteome</keyword>
<dbReference type="Pfam" id="PF20231">
    <property type="entry name" value="DUF6589"/>
    <property type="match status" value="1"/>
</dbReference>
<protein>
    <recommendedName>
        <fullName evidence="1">DUF6589 domain-containing protein</fullName>
    </recommendedName>
</protein>
<comment type="caution">
    <text evidence="2">The sequence shown here is derived from an EMBL/GenBank/DDBJ whole genome shotgun (WGS) entry which is preliminary data.</text>
</comment>
<dbReference type="OMA" id="HAMHADE"/>
<accession>A0A060S304</accession>
<dbReference type="HOGENOM" id="CLU_009487_1_0_1"/>
<dbReference type="OrthoDB" id="4743193at2759"/>
<evidence type="ECO:0000313" key="3">
    <source>
        <dbReference type="Proteomes" id="UP000029665"/>
    </source>
</evidence>
<gene>
    <name evidence="2" type="ORF">BN946_scf184996.g2</name>
</gene>
<organism evidence="2 3">
    <name type="scientific">Pycnoporus cinnabarinus</name>
    <name type="common">Cinnabar-red polypore</name>
    <name type="synonym">Trametes cinnabarina</name>
    <dbReference type="NCBI Taxonomy" id="5643"/>
    <lineage>
        <taxon>Eukaryota</taxon>
        <taxon>Fungi</taxon>
        <taxon>Dikarya</taxon>
        <taxon>Basidiomycota</taxon>
        <taxon>Agaricomycotina</taxon>
        <taxon>Agaricomycetes</taxon>
        <taxon>Polyporales</taxon>
        <taxon>Polyporaceae</taxon>
        <taxon>Trametes</taxon>
    </lineage>
</organism>
<sequence length="293" mass="33169">MIPIKKLYQTPLRAMDINLSTITGNINTLSAMFAQGGVGDPREDPSAPNEAIRDISEYVAIVHGDLGTYEKVDTAMRHRKQERTPYNRLQHVVMVPALFHLKMAAADAIWCILIMPNDARVDHAGFMKIIGQLRPDDSLRLVSNAKFRERHDLIRHVLILLLLDAWQVEVHKRLGFATLDEWAASKPGLEEVEDVAQAVIQEYVEGEGADVWADQEKSAGQRDKVKENTSRVLNYLLLYEELSYAMNAGDIGRVETVLAPWVRIFRAVGKHKYATHMLRFVHALHLVHLPGLR</sequence>
<dbReference type="AlphaFoldDB" id="A0A060S304"/>
<proteinExistence type="predicted"/>
<feature type="domain" description="DUF6589" evidence="1">
    <location>
        <begin position="2"/>
        <end position="293"/>
    </location>
</feature>
<evidence type="ECO:0000313" key="2">
    <source>
        <dbReference type="EMBL" id="CDO68571.1"/>
    </source>
</evidence>
<dbReference type="STRING" id="5643.A0A060S304"/>
<dbReference type="Proteomes" id="UP000029665">
    <property type="component" value="Unassembled WGS sequence"/>
</dbReference>
<evidence type="ECO:0000259" key="1">
    <source>
        <dbReference type="Pfam" id="PF20231"/>
    </source>
</evidence>
<name>A0A060S304_PYCCI</name>